<dbReference type="EMBL" id="CP013187">
    <property type="protein sequence ID" value="ALO41970.1"/>
    <property type="molecule type" value="Genomic_DNA"/>
</dbReference>
<dbReference type="OrthoDB" id="5732341at2"/>
<dbReference type="KEGG" id="pphe:PP2015_1466"/>
<reference evidence="1 2" key="1">
    <citation type="submission" date="2015-11" db="EMBL/GenBank/DDBJ databases">
        <authorList>
            <person name="Zhang Y."/>
            <person name="Guo Z."/>
        </authorList>
    </citation>
    <scope>NUCLEOTIDE SEQUENCE [LARGE SCALE GENOMIC DNA]</scope>
    <source>
        <strain evidence="1 2">KCTC 12086</strain>
    </source>
</reference>
<keyword evidence="2" id="KW-1185">Reference proteome</keyword>
<name>A0A0S2K1X6_9GAMM</name>
<evidence type="ECO:0000313" key="1">
    <source>
        <dbReference type="EMBL" id="ALO41970.1"/>
    </source>
</evidence>
<dbReference type="Proteomes" id="UP000061457">
    <property type="component" value="Chromosome I"/>
</dbReference>
<evidence type="ECO:0000313" key="2">
    <source>
        <dbReference type="Proteomes" id="UP000061457"/>
    </source>
</evidence>
<sequence length="169" mass="19457">MNFKTATVLFLLFFVHKAHAFEFYELAMLRLNDSAYGKQETLSQFKNRPIIASFFMPNCNWCEKQHKALKLLKTQCPEVRSIMLGINGNNRDLKRALRKKRNHFPAFVTHPEIVKALGGKPPVPMALIFNKYGTLTFYTQGYNSASTLENLIKENHVSSCKNESRTKLL</sequence>
<dbReference type="RefSeq" id="WP_058029660.1">
    <property type="nucleotide sequence ID" value="NZ_CP013187.1"/>
</dbReference>
<proteinExistence type="predicted"/>
<accession>A0A0S2K1X6</accession>
<organism evidence="1 2">
    <name type="scientific">Pseudoalteromonas phenolica</name>
    <dbReference type="NCBI Taxonomy" id="161398"/>
    <lineage>
        <taxon>Bacteria</taxon>
        <taxon>Pseudomonadati</taxon>
        <taxon>Pseudomonadota</taxon>
        <taxon>Gammaproteobacteria</taxon>
        <taxon>Alteromonadales</taxon>
        <taxon>Pseudoalteromonadaceae</taxon>
        <taxon>Pseudoalteromonas</taxon>
    </lineage>
</organism>
<dbReference type="SUPFAM" id="SSF52833">
    <property type="entry name" value="Thioredoxin-like"/>
    <property type="match status" value="1"/>
</dbReference>
<protein>
    <recommendedName>
        <fullName evidence="3">Thioredoxin domain-containing protein</fullName>
    </recommendedName>
</protein>
<dbReference type="AlphaFoldDB" id="A0A0S2K1X6"/>
<dbReference type="STRING" id="161398.PP2015_1466"/>
<evidence type="ECO:0008006" key="3">
    <source>
        <dbReference type="Google" id="ProtNLM"/>
    </source>
</evidence>
<dbReference type="InterPro" id="IPR036249">
    <property type="entry name" value="Thioredoxin-like_sf"/>
</dbReference>
<dbReference type="PATRIC" id="fig|161398.10.peg.1490"/>
<gene>
    <name evidence="1" type="ORF">PP2015_1466</name>
</gene>
<dbReference type="Gene3D" id="3.40.30.10">
    <property type="entry name" value="Glutaredoxin"/>
    <property type="match status" value="1"/>
</dbReference>